<sequence length="189" mass="20708">MRKIIHWVHTSVDGFVSGPGGAFDWASLGPELADYSEALLERADTLLYGRVVWEMMAAHWPEADKRSSDEHSRKFAPAWRSMPKIVFSNTLEKDEWADRIIGGDIAAAVREIKAQPGRDLLLTGGSGLAASLTEHGLIDEYHIAVHPVVLGGGTPLFARGIARIPLRLVATRGCDGVRAVQHYERADQS</sequence>
<dbReference type="InterPro" id="IPR050765">
    <property type="entry name" value="Riboflavin_Biosynth_HTPR"/>
</dbReference>
<keyword evidence="3" id="KW-1185">Reference proteome</keyword>
<comment type="caution">
    <text evidence="2">The sequence shown here is derived from an EMBL/GenBank/DDBJ whole genome shotgun (WGS) entry which is preliminary data.</text>
</comment>
<evidence type="ECO:0000259" key="1">
    <source>
        <dbReference type="Pfam" id="PF01872"/>
    </source>
</evidence>
<organism evidence="2 3">
    <name type="scientific">Actinocorallia longicatena</name>
    <dbReference type="NCBI Taxonomy" id="111803"/>
    <lineage>
        <taxon>Bacteria</taxon>
        <taxon>Bacillati</taxon>
        <taxon>Actinomycetota</taxon>
        <taxon>Actinomycetes</taxon>
        <taxon>Streptosporangiales</taxon>
        <taxon>Thermomonosporaceae</taxon>
        <taxon>Actinocorallia</taxon>
    </lineage>
</organism>
<dbReference type="InterPro" id="IPR002734">
    <property type="entry name" value="RibDG_C"/>
</dbReference>
<dbReference type="Proteomes" id="UP001501237">
    <property type="component" value="Unassembled WGS sequence"/>
</dbReference>
<dbReference type="Pfam" id="PF01872">
    <property type="entry name" value="RibD_C"/>
    <property type="match status" value="1"/>
</dbReference>
<proteinExistence type="predicted"/>
<evidence type="ECO:0000313" key="3">
    <source>
        <dbReference type="Proteomes" id="UP001501237"/>
    </source>
</evidence>
<dbReference type="PANTHER" id="PTHR38011">
    <property type="entry name" value="DIHYDROFOLATE REDUCTASE FAMILY PROTEIN (AFU_ORTHOLOGUE AFUA_8G06820)"/>
    <property type="match status" value="1"/>
</dbReference>
<dbReference type="InterPro" id="IPR024072">
    <property type="entry name" value="DHFR-like_dom_sf"/>
</dbReference>
<evidence type="ECO:0000313" key="2">
    <source>
        <dbReference type="EMBL" id="GAA3235125.1"/>
    </source>
</evidence>
<dbReference type="EMBL" id="BAAAUV010000027">
    <property type="protein sequence ID" value="GAA3235125.1"/>
    <property type="molecule type" value="Genomic_DNA"/>
</dbReference>
<protein>
    <submittedName>
        <fullName evidence="2">Dihydrofolate reductase family protein</fullName>
    </submittedName>
</protein>
<name>A0ABP6QKP5_9ACTN</name>
<reference evidence="3" key="1">
    <citation type="journal article" date="2019" name="Int. J. Syst. Evol. Microbiol.">
        <title>The Global Catalogue of Microorganisms (GCM) 10K type strain sequencing project: providing services to taxonomists for standard genome sequencing and annotation.</title>
        <authorList>
            <consortium name="The Broad Institute Genomics Platform"/>
            <consortium name="The Broad Institute Genome Sequencing Center for Infectious Disease"/>
            <person name="Wu L."/>
            <person name="Ma J."/>
        </authorList>
    </citation>
    <scope>NUCLEOTIDE SEQUENCE [LARGE SCALE GENOMIC DNA]</scope>
    <source>
        <strain evidence="3">JCM 9377</strain>
    </source>
</reference>
<dbReference type="PANTHER" id="PTHR38011:SF11">
    <property type="entry name" value="2,5-DIAMINO-6-RIBOSYLAMINO-4(3H)-PYRIMIDINONE 5'-PHOSPHATE REDUCTASE"/>
    <property type="match status" value="1"/>
</dbReference>
<dbReference type="SUPFAM" id="SSF53597">
    <property type="entry name" value="Dihydrofolate reductase-like"/>
    <property type="match status" value="1"/>
</dbReference>
<dbReference type="RefSeq" id="WP_344836825.1">
    <property type="nucleotide sequence ID" value="NZ_BAAAUV010000027.1"/>
</dbReference>
<gene>
    <name evidence="2" type="ORF">GCM10010468_68690</name>
</gene>
<accession>A0ABP6QKP5</accession>
<feature type="domain" description="Bacterial bifunctional deaminase-reductase C-terminal" evidence="1">
    <location>
        <begin position="3"/>
        <end position="169"/>
    </location>
</feature>
<dbReference type="Gene3D" id="3.40.430.10">
    <property type="entry name" value="Dihydrofolate Reductase, subunit A"/>
    <property type="match status" value="1"/>
</dbReference>